<dbReference type="Proteomes" id="UP000794436">
    <property type="component" value="Unassembled WGS sequence"/>
</dbReference>
<proteinExistence type="predicted"/>
<sequence length="283" mass="33850">MEEEDVESLVFLASSDSRSSDEENENQQQRGRRSTRVFDRQSIHKRLSTVRPTHSTPSSGRKRLESQSVCASTKTKLPTTDIRIAMLNERKQKKMVALFYWRRKSLETYFSAWRWVALSLLRSVKREMRHQKQQLYTYPPLTPSSADPRHRLIVLKRSLRRIKKKVEKDHKGHAYMVWQTYTAAQKKLRIIEQKAVAKRTTRLLRLCLLNWENAATDQWTHRFLVDYNNARVTRRLKHTVFKGWKSLLPLRQARKKWRAKATRRYADKLRALLHMWRDLRLIG</sequence>
<keyword evidence="3" id="KW-1185">Reference proteome</keyword>
<feature type="region of interest" description="Disordered" evidence="1">
    <location>
        <begin position="1"/>
        <end position="72"/>
    </location>
</feature>
<evidence type="ECO:0000256" key="1">
    <source>
        <dbReference type="SAM" id="MobiDB-lite"/>
    </source>
</evidence>
<evidence type="ECO:0000313" key="3">
    <source>
        <dbReference type="Proteomes" id="UP000794436"/>
    </source>
</evidence>
<feature type="compositionally biased region" description="Polar residues" evidence="1">
    <location>
        <begin position="50"/>
        <end position="59"/>
    </location>
</feature>
<accession>A0A8K1CBC5</accession>
<protein>
    <recommendedName>
        <fullName evidence="4">Sfi1 spindle body domain-containing protein</fullName>
    </recommendedName>
</protein>
<name>A0A8K1CBC5_PYTOL</name>
<gene>
    <name evidence="2" type="ORF">Poli38472_000228</name>
</gene>
<evidence type="ECO:0008006" key="4">
    <source>
        <dbReference type="Google" id="ProtNLM"/>
    </source>
</evidence>
<comment type="caution">
    <text evidence="2">The sequence shown here is derived from an EMBL/GenBank/DDBJ whole genome shotgun (WGS) entry which is preliminary data.</text>
</comment>
<evidence type="ECO:0000313" key="2">
    <source>
        <dbReference type="EMBL" id="TMW60186.1"/>
    </source>
</evidence>
<dbReference type="AlphaFoldDB" id="A0A8K1CBC5"/>
<dbReference type="EMBL" id="SPLM01000108">
    <property type="protein sequence ID" value="TMW60186.1"/>
    <property type="molecule type" value="Genomic_DNA"/>
</dbReference>
<dbReference type="OrthoDB" id="10649360at2759"/>
<reference evidence="2" key="1">
    <citation type="submission" date="2019-03" db="EMBL/GenBank/DDBJ databases">
        <title>Long read genome sequence of the mycoparasitic Pythium oligandrum ATCC 38472 isolated from sugarbeet rhizosphere.</title>
        <authorList>
            <person name="Gaulin E."/>
        </authorList>
    </citation>
    <scope>NUCLEOTIDE SEQUENCE</scope>
    <source>
        <strain evidence="2">ATCC 38472_TT</strain>
    </source>
</reference>
<organism evidence="2 3">
    <name type="scientific">Pythium oligandrum</name>
    <name type="common">Mycoparasitic fungus</name>
    <dbReference type="NCBI Taxonomy" id="41045"/>
    <lineage>
        <taxon>Eukaryota</taxon>
        <taxon>Sar</taxon>
        <taxon>Stramenopiles</taxon>
        <taxon>Oomycota</taxon>
        <taxon>Peronosporomycetes</taxon>
        <taxon>Pythiales</taxon>
        <taxon>Pythiaceae</taxon>
        <taxon>Pythium</taxon>
    </lineage>
</organism>